<accession>A0A5J4VJA6</accession>
<dbReference type="EMBL" id="SNRW01006736">
    <property type="protein sequence ID" value="KAA6382524.1"/>
    <property type="molecule type" value="Genomic_DNA"/>
</dbReference>
<evidence type="ECO:0000256" key="1">
    <source>
        <dbReference type="SAM" id="Coils"/>
    </source>
</evidence>
<dbReference type="AlphaFoldDB" id="A0A5J4VJA6"/>
<dbReference type="Proteomes" id="UP000324800">
    <property type="component" value="Unassembled WGS sequence"/>
</dbReference>
<proteinExistence type="predicted"/>
<sequence>MATSFSDSLRSRDQIAIQSGNIKKEIGLLINGLQSEDKEQQAQITSRLLAIAQNECSQASYSLLLYPLVTLLLNGNIDASSAAQSAIITLVNSSDDVRNALIKIGFIETARQVLNVLFQGVNGNEMIGLVSILSQLSEEKSEEKKKISQKAKMILNLLSGFGIAGSSSSNNIQLEKIIDELKIQIEEQKRNNNELQRNDEEKQKQIIEFQKKDEASKKNDEEKSKKIIELERKEQDNKRKDQDNKKLVDENKILISELQRKDEENKRKITELERQLSDSKSKQIINNQIVSQPRSDEIPISITVPSGTYTTKEGEFNYTSTKDYENKIFPIDQQIRNGICRCEFKINKLISYQYFGVMKSGPSVPFNGHPQSSPHCKNCMIFRTGGEVKQNEKETKGNQPMKSGDIIGLEVNMDIVPRTVRLFINGVLQPVYMSGITDSIQFYFHFWDKQNSVTVLSLKRLSSPTDATVIGAKEMKWE</sequence>
<dbReference type="InterPro" id="IPR016024">
    <property type="entry name" value="ARM-type_fold"/>
</dbReference>
<reference evidence="2 3" key="1">
    <citation type="submission" date="2019-03" db="EMBL/GenBank/DDBJ databases">
        <title>Single cell metagenomics reveals metabolic interactions within the superorganism composed of flagellate Streblomastix strix and complex community of Bacteroidetes bacteria on its surface.</title>
        <authorList>
            <person name="Treitli S.C."/>
            <person name="Kolisko M."/>
            <person name="Husnik F."/>
            <person name="Keeling P."/>
            <person name="Hampl V."/>
        </authorList>
    </citation>
    <scope>NUCLEOTIDE SEQUENCE [LARGE SCALE GENOMIC DNA]</scope>
    <source>
        <strain evidence="2">ST1C</strain>
    </source>
</reference>
<feature type="coiled-coil region" evidence="1">
    <location>
        <begin position="133"/>
        <end position="275"/>
    </location>
</feature>
<dbReference type="SUPFAM" id="SSF48371">
    <property type="entry name" value="ARM repeat"/>
    <property type="match status" value="1"/>
</dbReference>
<keyword evidence="1" id="KW-0175">Coiled coil</keyword>
<evidence type="ECO:0008006" key="4">
    <source>
        <dbReference type="Google" id="ProtNLM"/>
    </source>
</evidence>
<protein>
    <recommendedName>
        <fullName evidence="4">SPRY domain-containing protein</fullName>
    </recommendedName>
</protein>
<gene>
    <name evidence="2" type="ORF">EZS28_021949</name>
</gene>
<organism evidence="2 3">
    <name type="scientific">Streblomastix strix</name>
    <dbReference type="NCBI Taxonomy" id="222440"/>
    <lineage>
        <taxon>Eukaryota</taxon>
        <taxon>Metamonada</taxon>
        <taxon>Preaxostyla</taxon>
        <taxon>Oxymonadida</taxon>
        <taxon>Streblomastigidae</taxon>
        <taxon>Streblomastix</taxon>
    </lineage>
</organism>
<name>A0A5J4VJA6_9EUKA</name>
<comment type="caution">
    <text evidence="2">The sequence shown here is derived from an EMBL/GenBank/DDBJ whole genome shotgun (WGS) entry which is preliminary data.</text>
</comment>
<evidence type="ECO:0000313" key="3">
    <source>
        <dbReference type="Proteomes" id="UP000324800"/>
    </source>
</evidence>
<evidence type="ECO:0000313" key="2">
    <source>
        <dbReference type="EMBL" id="KAA6382524.1"/>
    </source>
</evidence>